<dbReference type="PROSITE" id="PS00674">
    <property type="entry name" value="AAA"/>
    <property type="match status" value="1"/>
</dbReference>
<dbReference type="PROSITE" id="PS50102">
    <property type="entry name" value="RRM"/>
    <property type="match status" value="1"/>
</dbReference>
<keyword evidence="8" id="KW-0342">GTP-binding</keyword>
<keyword evidence="5" id="KW-0547">Nucleotide-binding</keyword>
<dbReference type="InterPro" id="IPR041569">
    <property type="entry name" value="AAA_lid_3"/>
</dbReference>
<evidence type="ECO:0000256" key="13">
    <source>
        <dbReference type="PROSITE-ProRule" id="PRU00176"/>
    </source>
</evidence>
<dbReference type="EMBL" id="DF933799">
    <property type="protein sequence ID" value="GAM33243.1"/>
    <property type="molecule type" value="Genomic_DNA"/>
</dbReference>
<feature type="domain" description="RRM" evidence="15">
    <location>
        <begin position="958"/>
        <end position="1043"/>
    </location>
</feature>
<dbReference type="GO" id="GO:0015031">
    <property type="term" value="P:protein transport"/>
    <property type="evidence" value="ECO:0007669"/>
    <property type="project" value="UniProtKB-KW"/>
</dbReference>
<dbReference type="SMART" id="SM00360">
    <property type="entry name" value="RRM"/>
    <property type="match status" value="1"/>
</dbReference>
<evidence type="ECO:0000256" key="14">
    <source>
        <dbReference type="SAM" id="MobiDB-lite"/>
    </source>
</evidence>
<dbReference type="GO" id="GO:0005524">
    <property type="term" value="F:ATP binding"/>
    <property type="evidence" value="ECO:0007669"/>
    <property type="project" value="UniProtKB-KW"/>
</dbReference>
<dbReference type="Pfam" id="PF00076">
    <property type="entry name" value="RRM_1"/>
    <property type="match status" value="1"/>
</dbReference>
<dbReference type="SMART" id="SM00382">
    <property type="entry name" value="AAA"/>
    <property type="match status" value="2"/>
</dbReference>
<dbReference type="PANTHER" id="PTHR23077">
    <property type="entry name" value="AAA-FAMILY ATPASE"/>
    <property type="match status" value="1"/>
</dbReference>
<dbReference type="Gene3D" id="3.40.50.300">
    <property type="entry name" value="P-loop containing nucleotide triphosphate hydrolases"/>
    <property type="match status" value="3"/>
</dbReference>
<dbReference type="InterPro" id="IPR027417">
    <property type="entry name" value="P-loop_NTPase"/>
</dbReference>
<proteinExistence type="inferred from homology"/>
<dbReference type="InterPro" id="IPR003960">
    <property type="entry name" value="ATPase_AAA_CS"/>
</dbReference>
<keyword evidence="6" id="KW-0067">ATP-binding</keyword>
<dbReference type="NCBIfam" id="TIGR00231">
    <property type="entry name" value="small_GTP"/>
    <property type="match status" value="1"/>
</dbReference>
<evidence type="ECO:0000256" key="1">
    <source>
        <dbReference type="ARBA" id="ARBA00004342"/>
    </source>
</evidence>
<dbReference type="SMART" id="SM00176">
    <property type="entry name" value="RAN"/>
    <property type="match status" value="1"/>
</dbReference>
<dbReference type="InterPro" id="IPR035979">
    <property type="entry name" value="RBD_domain_sf"/>
</dbReference>
<evidence type="ECO:0000256" key="7">
    <source>
        <dbReference type="ARBA" id="ARBA00022927"/>
    </source>
</evidence>
<dbReference type="SUPFAM" id="SSF54928">
    <property type="entry name" value="RNA-binding domain, RBD"/>
    <property type="match status" value="1"/>
</dbReference>
<feature type="region of interest" description="Disordered" evidence="14">
    <location>
        <begin position="1135"/>
        <end position="1177"/>
    </location>
</feature>
<keyword evidence="3" id="KW-0813">Transport</keyword>
<dbReference type="PROSITE" id="PS51420">
    <property type="entry name" value="RHO"/>
    <property type="match status" value="1"/>
</dbReference>
<evidence type="ECO:0000256" key="8">
    <source>
        <dbReference type="ARBA" id="ARBA00023134"/>
    </source>
</evidence>
<dbReference type="InterPro" id="IPR000504">
    <property type="entry name" value="RRM_dom"/>
</dbReference>
<dbReference type="CDD" id="cd19511">
    <property type="entry name" value="RecA-like_CDC48_r2-like"/>
    <property type="match status" value="1"/>
</dbReference>
<comment type="similarity">
    <text evidence="2">Belongs to the small GTPase superfamily. Rab family.</text>
</comment>
<keyword evidence="7" id="KW-0653">Protein transport</keyword>
<protein>
    <submittedName>
        <fullName evidence="16">AAA family ATPase</fullName>
    </submittedName>
</protein>
<dbReference type="Gene3D" id="3.30.70.330">
    <property type="match status" value="1"/>
</dbReference>
<keyword evidence="17" id="KW-1185">Reference proteome</keyword>
<accession>A0A0B8MXM8</accession>
<evidence type="ECO:0000256" key="9">
    <source>
        <dbReference type="ARBA" id="ARBA00023136"/>
    </source>
</evidence>
<keyword evidence="4" id="KW-1003">Cell membrane</keyword>
<dbReference type="InterPro" id="IPR050168">
    <property type="entry name" value="AAA_ATPase_domain"/>
</dbReference>
<dbReference type="Proteomes" id="UP000053095">
    <property type="component" value="Unassembled WGS sequence"/>
</dbReference>
<dbReference type="InterPro" id="IPR001806">
    <property type="entry name" value="Small_GTPase"/>
</dbReference>
<evidence type="ECO:0000256" key="12">
    <source>
        <dbReference type="ARBA" id="ARBA00025673"/>
    </source>
</evidence>
<evidence type="ECO:0000256" key="5">
    <source>
        <dbReference type="ARBA" id="ARBA00022741"/>
    </source>
</evidence>
<dbReference type="SUPFAM" id="SSF52540">
    <property type="entry name" value="P-loop containing nucleoside triphosphate hydrolases"/>
    <property type="match status" value="3"/>
</dbReference>
<dbReference type="Pfam" id="PF00004">
    <property type="entry name" value="AAA"/>
    <property type="match status" value="2"/>
</dbReference>
<dbReference type="InterPro" id="IPR012677">
    <property type="entry name" value="Nucleotide-bd_a/b_plait_sf"/>
</dbReference>
<evidence type="ECO:0000256" key="6">
    <source>
        <dbReference type="ARBA" id="ARBA00022840"/>
    </source>
</evidence>
<evidence type="ECO:0000256" key="2">
    <source>
        <dbReference type="ARBA" id="ARBA00006270"/>
    </source>
</evidence>
<keyword evidence="13" id="KW-0694">RNA-binding</keyword>
<comment type="subcellular location">
    <subcellularLocation>
        <location evidence="1">Cell membrane</location>
        <topology evidence="1">Lipid-anchor</topology>
        <orientation evidence="1">Cytoplasmic side</orientation>
    </subcellularLocation>
</comment>
<keyword evidence="11" id="KW-0636">Prenylation</keyword>
<evidence type="ECO:0000256" key="3">
    <source>
        <dbReference type="ARBA" id="ARBA00022448"/>
    </source>
</evidence>
<dbReference type="SMART" id="SM00173">
    <property type="entry name" value="RAS"/>
    <property type="match status" value="1"/>
</dbReference>
<dbReference type="GO" id="GO:0005737">
    <property type="term" value="C:cytoplasm"/>
    <property type="evidence" value="ECO:0007669"/>
    <property type="project" value="TreeGrafter"/>
</dbReference>
<dbReference type="GO" id="GO:0005525">
    <property type="term" value="F:GTP binding"/>
    <property type="evidence" value="ECO:0007669"/>
    <property type="project" value="UniProtKB-KW"/>
</dbReference>
<evidence type="ECO:0000256" key="4">
    <source>
        <dbReference type="ARBA" id="ARBA00022475"/>
    </source>
</evidence>
<name>A0A0B8MXM8_TALPI</name>
<dbReference type="PANTHER" id="PTHR23077:SF27">
    <property type="entry name" value="ATPASE FAMILY GENE 2 PROTEIN HOMOLOG A"/>
    <property type="match status" value="1"/>
</dbReference>
<organism evidence="16 17">
    <name type="scientific">Talaromyces pinophilus</name>
    <name type="common">Penicillium pinophilum</name>
    <dbReference type="NCBI Taxonomy" id="128442"/>
    <lineage>
        <taxon>Eukaryota</taxon>
        <taxon>Fungi</taxon>
        <taxon>Dikarya</taxon>
        <taxon>Ascomycota</taxon>
        <taxon>Pezizomycotina</taxon>
        <taxon>Eurotiomycetes</taxon>
        <taxon>Eurotiomycetidae</taxon>
        <taxon>Eurotiales</taxon>
        <taxon>Trichocomaceae</taxon>
        <taxon>Talaromyces</taxon>
        <taxon>Talaromyces sect. Talaromyces</taxon>
    </lineage>
</organism>
<dbReference type="SMART" id="SM00174">
    <property type="entry name" value="RHO"/>
    <property type="match status" value="1"/>
</dbReference>
<reference evidence="17" key="1">
    <citation type="journal article" date="2015" name="Genome Announc.">
        <title>Draft genome sequence of Talaromyces cellulolyticus strain Y-94, a source of lignocellulosic biomass-degrading enzymes.</title>
        <authorList>
            <person name="Fujii T."/>
            <person name="Koike H."/>
            <person name="Sawayama S."/>
            <person name="Yano S."/>
            <person name="Inoue H."/>
        </authorList>
    </citation>
    <scope>NUCLEOTIDE SEQUENCE [LARGE SCALE GENOMIC DNA]</scope>
    <source>
        <strain evidence="17">Y-94</strain>
    </source>
</reference>
<comment type="function">
    <text evidence="12">Protein transport. Probably involved in vesicular traffic.</text>
</comment>
<dbReference type="InterPro" id="IPR003593">
    <property type="entry name" value="AAA+_ATPase"/>
</dbReference>
<evidence type="ECO:0000313" key="16">
    <source>
        <dbReference type="EMBL" id="GAM33243.1"/>
    </source>
</evidence>
<evidence type="ECO:0000313" key="17">
    <source>
        <dbReference type="Proteomes" id="UP000053095"/>
    </source>
</evidence>
<dbReference type="GO" id="GO:0005886">
    <property type="term" value="C:plasma membrane"/>
    <property type="evidence" value="ECO:0007669"/>
    <property type="project" value="UniProtKB-SubCell"/>
</dbReference>
<gene>
    <name evidence="16" type="ORF">TCE0_003f00003</name>
</gene>
<evidence type="ECO:0000256" key="10">
    <source>
        <dbReference type="ARBA" id="ARBA00023288"/>
    </source>
</evidence>
<dbReference type="GO" id="GO:0003723">
    <property type="term" value="F:RNA binding"/>
    <property type="evidence" value="ECO:0007669"/>
    <property type="project" value="UniProtKB-UniRule"/>
</dbReference>
<dbReference type="AlphaFoldDB" id="A0A0B8MXM8"/>
<dbReference type="Pfam" id="PF17862">
    <property type="entry name" value="AAA_lid_3"/>
    <property type="match status" value="1"/>
</dbReference>
<keyword evidence="9" id="KW-0472">Membrane</keyword>
<dbReference type="GO" id="GO:0016887">
    <property type="term" value="F:ATP hydrolysis activity"/>
    <property type="evidence" value="ECO:0007669"/>
    <property type="project" value="InterPro"/>
</dbReference>
<dbReference type="PRINTS" id="PR00449">
    <property type="entry name" value="RASTRNSFRMNG"/>
</dbReference>
<dbReference type="InterPro" id="IPR005225">
    <property type="entry name" value="Small_GTP-bd"/>
</dbReference>
<sequence length="1177" mass="129463">MAGTRNYDFLIKLLLIGDSGVGKSCCLLRFSEDSFTPSFITTIGIDFKIRTIELDGKRVKLQIWDTAGQERFRTITTAYYRGAMGILLVYDVTDERSFNNIRTWFSNVEQHASEGVHKILIGNKCDWEEKRAVSTEQGQKLADELGIPFLEVSAKNNINVDKAFYSLASEIKKVMDSTKSEQAGGQGVNIDQNNAGSNLSFIYENTSSTHLCARVRMAEARVFTLRPLSKPPRSDLRDSFRIYLSASSLAYLKLSPGSPCSLHLEGGIEKTAVAWNAVGDIKTTVVQASSVLQECYGIKLGEKLTISKLDGPLSEVDRVHLEECTHPDKLAVYGPLSDATELAHWEWGLEHPLSQCGVLSIGLALDAEIKGQSRSFKVVDIVTANPTDQTISLFTERSRVQIGNGPKETKVRTILKVDQNGLGGLTDQILRLNHMLVDFNLQALGADMPQFYRSNRGILIHGPKGTGKSSLLRRIEAAGWHKTFAIGSNLLSRNSGDGEARLRKIFKEASQSEPSVIIIDQIDAIAPKKTSSDTSSLVHSLCESIDALGDAKVLVVAATRHPNDVDDSLRTPHRLSVEFEVSIPTAAARKEILCAIRDGSSEPNDSILDFMAEKTHGYVGADLFALLQMTCRKARDRLIPGTELASLDIPINHEAFEEKSSAWLVIDEDDVIAAMQDVRPTAMREVFLETPKVRWTDIGGQHALKRHLQKMVERPLKFPERMRRLNVKSRKGILLYGPPGCSKTLVVKALATEAGLNFLAVKGAEILSMYVGESERKLREIFQKARAARPSILFFDEIDAIAAKRSGASGGVNVLTTLLNEMDGIEELKNVLVVAATNKPGVLDPALMRPGRLDNIVYVGPPDYDSRKEIFSIWTSKSVVSSDLSIDDLAARTEGYSGAEIISLCETAGEAALDEEDEKNEPQDIMWHHFETAFTRVKNHEVDHLHLNVELREVLDVGAIVVEKLTKNVTEEHLYDIFGTFGEIYSIDLPLNKTFMTNRGTAYILYRDAADAEAAVSNMHEAQIDGAVLKPEGPDQTIDPSRPDDIHLAMNIRHAHHHHQEDDLQDVLSTVGQIDMISTAQDHCRALHPQDALEPVHTPALTRAPYQGDGAHREGAREIVDVEVQVTAATAQGPAATPIEVAAPAGTDLSGLTTDEDESRFDSDISPKSHALKSCAE</sequence>
<dbReference type="FunFam" id="3.40.50.300:FF:000363">
    <property type="entry name" value="Secretion related GTPase srgA"/>
    <property type="match status" value="1"/>
</dbReference>
<dbReference type="Pfam" id="PF00071">
    <property type="entry name" value="Ras"/>
    <property type="match status" value="1"/>
</dbReference>
<dbReference type="GO" id="GO:0003924">
    <property type="term" value="F:GTPase activity"/>
    <property type="evidence" value="ECO:0007669"/>
    <property type="project" value="InterPro"/>
</dbReference>
<dbReference type="Gene3D" id="1.10.8.60">
    <property type="match status" value="2"/>
</dbReference>
<evidence type="ECO:0000256" key="11">
    <source>
        <dbReference type="ARBA" id="ARBA00023289"/>
    </source>
</evidence>
<dbReference type="FunFam" id="3.40.50.300:FF:001721">
    <property type="entry name" value="AAA family ATPase, putative"/>
    <property type="match status" value="1"/>
</dbReference>
<dbReference type="PROSITE" id="PS51419">
    <property type="entry name" value="RAB"/>
    <property type="match status" value="1"/>
</dbReference>
<dbReference type="SMART" id="SM00175">
    <property type="entry name" value="RAB"/>
    <property type="match status" value="1"/>
</dbReference>
<dbReference type="PROSITE" id="PS51421">
    <property type="entry name" value="RAS"/>
    <property type="match status" value="1"/>
</dbReference>
<evidence type="ECO:0000259" key="15">
    <source>
        <dbReference type="PROSITE" id="PS50102"/>
    </source>
</evidence>
<dbReference type="CDD" id="cd01867">
    <property type="entry name" value="Rab8_Rab10_Rab13_like"/>
    <property type="match status" value="1"/>
</dbReference>
<dbReference type="InterPro" id="IPR003959">
    <property type="entry name" value="ATPase_AAA_core"/>
</dbReference>
<keyword evidence="10" id="KW-0449">Lipoprotein</keyword>